<feature type="domain" description="USP" evidence="2">
    <location>
        <begin position="79"/>
        <end position="386"/>
    </location>
</feature>
<dbReference type="Gene3D" id="3.90.70.10">
    <property type="entry name" value="Cysteine proteinases"/>
    <property type="match status" value="2"/>
</dbReference>
<dbReference type="AlphaFoldDB" id="A0A6C0F7D7"/>
<protein>
    <recommendedName>
        <fullName evidence="2">USP domain-containing protein</fullName>
    </recommendedName>
</protein>
<dbReference type="GO" id="GO:0016579">
    <property type="term" value="P:protein deubiquitination"/>
    <property type="evidence" value="ECO:0007669"/>
    <property type="project" value="InterPro"/>
</dbReference>
<feature type="region of interest" description="Disordered" evidence="1">
    <location>
        <begin position="477"/>
        <end position="510"/>
    </location>
</feature>
<dbReference type="PANTHER" id="PTHR24006">
    <property type="entry name" value="UBIQUITIN CARBOXYL-TERMINAL HYDROLASE"/>
    <property type="match status" value="1"/>
</dbReference>
<accession>A0A6C0F7D7</accession>
<dbReference type="GO" id="GO:0004843">
    <property type="term" value="F:cysteine-type deubiquitinase activity"/>
    <property type="evidence" value="ECO:0007669"/>
    <property type="project" value="InterPro"/>
</dbReference>
<dbReference type="GO" id="GO:0005829">
    <property type="term" value="C:cytosol"/>
    <property type="evidence" value="ECO:0007669"/>
    <property type="project" value="TreeGrafter"/>
</dbReference>
<dbReference type="InterPro" id="IPR001394">
    <property type="entry name" value="Peptidase_C19_UCH"/>
</dbReference>
<reference evidence="3" key="1">
    <citation type="journal article" date="2020" name="Nature">
        <title>Giant virus diversity and host interactions through global metagenomics.</title>
        <authorList>
            <person name="Schulz F."/>
            <person name="Roux S."/>
            <person name="Paez-Espino D."/>
            <person name="Jungbluth S."/>
            <person name="Walsh D.A."/>
            <person name="Denef V.J."/>
            <person name="McMahon K.D."/>
            <person name="Konstantinidis K.T."/>
            <person name="Eloe-Fadrosh E.A."/>
            <person name="Kyrpides N.C."/>
            <person name="Woyke T."/>
        </authorList>
    </citation>
    <scope>NUCLEOTIDE SEQUENCE</scope>
    <source>
        <strain evidence="3">GVMAG-M-3300009180-1</strain>
    </source>
</reference>
<evidence type="ECO:0000256" key="1">
    <source>
        <dbReference type="SAM" id="MobiDB-lite"/>
    </source>
</evidence>
<dbReference type="PANTHER" id="PTHR24006:SF943">
    <property type="entry name" value="UBIQUITIN CARBOXYL-TERMINAL HYDROLASE PUF"/>
    <property type="match status" value="1"/>
</dbReference>
<proteinExistence type="predicted"/>
<dbReference type="EMBL" id="MN739012">
    <property type="protein sequence ID" value="QHT35075.1"/>
    <property type="molecule type" value="Genomic_DNA"/>
</dbReference>
<organism evidence="3">
    <name type="scientific">viral metagenome</name>
    <dbReference type="NCBI Taxonomy" id="1070528"/>
    <lineage>
        <taxon>unclassified sequences</taxon>
        <taxon>metagenomes</taxon>
        <taxon>organismal metagenomes</taxon>
    </lineage>
</organism>
<dbReference type="InterPro" id="IPR038765">
    <property type="entry name" value="Papain-like_cys_pep_sf"/>
</dbReference>
<dbReference type="InterPro" id="IPR028889">
    <property type="entry name" value="USP"/>
</dbReference>
<dbReference type="PROSITE" id="PS00973">
    <property type="entry name" value="USP_2"/>
    <property type="match status" value="1"/>
</dbReference>
<name>A0A6C0F7D7_9ZZZZ</name>
<dbReference type="SUPFAM" id="SSF54001">
    <property type="entry name" value="Cysteine proteinases"/>
    <property type="match status" value="1"/>
</dbReference>
<dbReference type="GO" id="GO:0005634">
    <property type="term" value="C:nucleus"/>
    <property type="evidence" value="ECO:0007669"/>
    <property type="project" value="TreeGrafter"/>
</dbReference>
<feature type="compositionally biased region" description="Basic residues" evidence="1">
    <location>
        <begin position="487"/>
        <end position="510"/>
    </location>
</feature>
<evidence type="ECO:0000259" key="2">
    <source>
        <dbReference type="PROSITE" id="PS50235"/>
    </source>
</evidence>
<dbReference type="Pfam" id="PF00443">
    <property type="entry name" value="UCH"/>
    <property type="match status" value="1"/>
</dbReference>
<sequence>MSRTVYPQDFLTEIEKNKKAAEGKIKKLMEKTIKNPKTHEDESHNLKIVQKISMVEMEAADSKFNPNNNITDSRGIIHFAFPNPGLQCYANSLLQMLLHIPEFKARVLSILDRDLEGEDPDGHKKFARNIRELIQRLDEIQVPERFTEAMQTEIREGLLAFSPLDQGEQQDLMELFQGYINTNRLLMPPVNEFNVIFNGTMTSNRTMTSNILVHVDDPERLNLKTYIEDAFSLGGQYTLPDDNRVLMLYLPRAYNPDRVGDEDADPELAAAIALSLADNKYTGKNKSKSKKVEAVVLGQKNMVPVKMDENIMIGGKTYELVSFTEHLGERVNSGHYVCWCKIDGNWVIFNDGKMPNDGRMPKLNANMDTPKLNANMDATLFAYRLVDAAAAAAQEVLVEPPAEVARSHKSSHFSAKIKNAIKDAQIAQDKEIAKLMHEREIRKTKKLQKQTKKDEQLAQAVGDEEIAKLMQEKEDAKAAAEWDWGGGRRKTMRKKYKNKGRNKSRSKIRK</sequence>
<evidence type="ECO:0000313" key="3">
    <source>
        <dbReference type="EMBL" id="QHT35075.1"/>
    </source>
</evidence>
<dbReference type="PROSITE" id="PS50235">
    <property type="entry name" value="USP_3"/>
    <property type="match status" value="1"/>
</dbReference>
<dbReference type="InterPro" id="IPR018200">
    <property type="entry name" value="USP_CS"/>
</dbReference>
<dbReference type="InterPro" id="IPR050164">
    <property type="entry name" value="Peptidase_C19"/>
</dbReference>